<evidence type="ECO:0000256" key="5">
    <source>
        <dbReference type="SAM" id="Coils"/>
    </source>
</evidence>
<dbReference type="AlphaFoldDB" id="A0A2I0WR78"/>
<dbReference type="PROSITE" id="PS50178">
    <property type="entry name" value="ZF_FYVE"/>
    <property type="match status" value="1"/>
</dbReference>
<dbReference type="FunFam" id="3.30.40.10:FF:000312">
    <property type="entry name" value="Zinc finger, FYVE-type, endofin"/>
    <property type="match status" value="1"/>
</dbReference>
<dbReference type="InterPro" id="IPR045893">
    <property type="entry name" value="FREE1"/>
</dbReference>
<evidence type="ECO:0000256" key="2">
    <source>
        <dbReference type="ARBA" id="ARBA00022771"/>
    </source>
</evidence>
<gene>
    <name evidence="8" type="primary">FAB1A</name>
    <name evidence="8" type="ORF">MA16_Dca012283</name>
</gene>
<dbReference type="SMART" id="SM00064">
    <property type="entry name" value="FYVE"/>
    <property type="match status" value="1"/>
</dbReference>
<accession>A0A2I0WR78</accession>
<keyword evidence="1" id="KW-0479">Metal-binding</keyword>
<dbReference type="InterPro" id="IPR017455">
    <property type="entry name" value="Znf_FYVE-rel"/>
</dbReference>
<keyword evidence="9" id="KW-1185">Reference proteome</keyword>
<feature type="compositionally biased region" description="Pro residues" evidence="6">
    <location>
        <begin position="56"/>
        <end position="69"/>
    </location>
</feature>
<feature type="compositionally biased region" description="Polar residues" evidence="6">
    <location>
        <begin position="31"/>
        <end position="45"/>
    </location>
</feature>
<keyword evidence="8" id="KW-0418">Kinase</keyword>
<evidence type="ECO:0000256" key="3">
    <source>
        <dbReference type="ARBA" id="ARBA00022833"/>
    </source>
</evidence>
<dbReference type="GO" id="GO:0000813">
    <property type="term" value="C:ESCRT I complex"/>
    <property type="evidence" value="ECO:0007669"/>
    <property type="project" value="TreeGrafter"/>
</dbReference>
<dbReference type="GO" id="GO:0031902">
    <property type="term" value="C:late endosome membrane"/>
    <property type="evidence" value="ECO:0007669"/>
    <property type="project" value="TreeGrafter"/>
</dbReference>
<dbReference type="PANTHER" id="PTHR46977">
    <property type="entry name" value="PROTEIN FREE1"/>
    <property type="match status" value="1"/>
</dbReference>
<dbReference type="GO" id="GO:0036258">
    <property type="term" value="P:multivesicular body assembly"/>
    <property type="evidence" value="ECO:0007669"/>
    <property type="project" value="InterPro"/>
</dbReference>
<evidence type="ECO:0000313" key="8">
    <source>
        <dbReference type="EMBL" id="PKU78163.1"/>
    </source>
</evidence>
<dbReference type="OrthoDB" id="660555at2759"/>
<protein>
    <submittedName>
        <fullName evidence="8">1-phosphatidylinositol-3-phosphate 5-kinase FAB1A</fullName>
    </submittedName>
</protein>
<dbReference type="GO" id="GO:0070676">
    <property type="term" value="P:intralumenal vesicle formation"/>
    <property type="evidence" value="ECO:0007669"/>
    <property type="project" value="TreeGrafter"/>
</dbReference>
<dbReference type="PANTHER" id="PTHR46977:SF1">
    <property type="entry name" value="PROTEIN FREE1"/>
    <property type="match status" value="1"/>
</dbReference>
<evidence type="ECO:0000259" key="7">
    <source>
        <dbReference type="PROSITE" id="PS50178"/>
    </source>
</evidence>
<name>A0A2I0WR78_9ASPA</name>
<sequence>MQRGNDFSFNSSNSFVYPHSYPNPSEFPCPKQSQPSSAYVPSHSHFSPSDISIPYPQIPEAPPNPPPATYPHLLPDLPYNPQYPSANYAAHLFTNSHQNPSFVSSYPVIENPYFGAGVLGVDGLCGNKLENDFGYSEFGEGVYAYEGGSGKPCGSHGTGSVMSSSSSSWTGFDDYGRSLGFSSSGREQVGSLGKVVRAEPKAETQHDARSGVQKFRVKLLAESAGQSTMDVLCQVGLDGIHMLDPGSNRTLRIYPLENLTRWEVMDSSIFAFWAKSSVDIESRRIRLQSNSYTSNTMLDTVTAAIAQLKEIGGTYEASKRSEQSTEKKKGFGDWMNLIKPHHYEEKDHWVPDEAAGKCISCEIHFGAFVRRHHCRNCGDIFCDKCSQGRIPLTADEQAQPVRVCSKCMEEVTHRLNIAKESIGKSSGFNTHEVLARKLQEELDKKRRTLADTKSSSDGFNQRMQEVACPTCTVLLQVQVPTSGSETIECGVCQHPFLVSAN</sequence>
<feature type="domain" description="FYVE-type" evidence="7">
    <location>
        <begin position="352"/>
        <end position="412"/>
    </location>
</feature>
<evidence type="ECO:0000256" key="1">
    <source>
        <dbReference type="ARBA" id="ARBA00022723"/>
    </source>
</evidence>
<dbReference type="Proteomes" id="UP000233837">
    <property type="component" value="Unassembled WGS sequence"/>
</dbReference>
<evidence type="ECO:0000313" key="9">
    <source>
        <dbReference type="Proteomes" id="UP000233837"/>
    </source>
</evidence>
<keyword evidence="2 4" id="KW-0863">Zinc-finger</keyword>
<dbReference type="Pfam" id="PF01363">
    <property type="entry name" value="FYVE"/>
    <property type="match status" value="1"/>
</dbReference>
<dbReference type="GO" id="GO:0016301">
    <property type="term" value="F:kinase activity"/>
    <property type="evidence" value="ECO:0007669"/>
    <property type="project" value="UniProtKB-KW"/>
</dbReference>
<organism evidence="8 9">
    <name type="scientific">Dendrobium catenatum</name>
    <dbReference type="NCBI Taxonomy" id="906689"/>
    <lineage>
        <taxon>Eukaryota</taxon>
        <taxon>Viridiplantae</taxon>
        <taxon>Streptophyta</taxon>
        <taxon>Embryophyta</taxon>
        <taxon>Tracheophyta</taxon>
        <taxon>Spermatophyta</taxon>
        <taxon>Magnoliopsida</taxon>
        <taxon>Liliopsida</taxon>
        <taxon>Asparagales</taxon>
        <taxon>Orchidaceae</taxon>
        <taxon>Epidendroideae</taxon>
        <taxon>Malaxideae</taxon>
        <taxon>Dendrobiinae</taxon>
        <taxon>Dendrobium</taxon>
    </lineage>
</organism>
<dbReference type="GO" id="GO:0008270">
    <property type="term" value="F:zinc ion binding"/>
    <property type="evidence" value="ECO:0007669"/>
    <property type="project" value="UniProtKB-KW"/>
</dbReference>
<dbReference type="InterPro" id="IPR013083">
    <property type="entry name" value="Znf_RING/FYVE/PHD"/>
</dbReference>
<dbReference type="STRING" id="906689.A0A2I0WR78"/>
<reference evidence="8 9" key="2">
    <citation type="journal article" date="2017" name="Nature">
        <title>The Apostasia genome and the evolution of orchids.</title>
        <authorList>
            <person name="Zhang G.Q."/>
            <person name="Liu K.W."/>
            <person name="Li Z."/>
            <person name="Lohaus R."/>
            <person name="Hsiao Y.Y."/>
            <person name="Niu S.C."/>
            <person name="Wang J.Y."/>
            <person name="Lin Y.C."/>
            <person name="Xu Q."/>
            <person name="Chen L.J."/>
            <person name="Yoshida K."/>
            <person name="Fujiwara S."/>
            <person name="Wang Z.W."/>
            <person name="Zhang Y.Q."/>
            <person name="Mitsuda N."/>
            <person name="Wang M."/>
            <person name="Liu G.H."/>
            <person name="Pecoraro L."/>
            <person name="Huang H.X."/>
            <person name="Xiao X.J."/>
            <person name="Lin M."/>
            <person name="Wu X.Y."/>
            <person name="Wu W.L."/>
            <person name="Chen Y.Y."/>
            <person name="Chang S.B."/>
            <person name="Sakamoto S."/>
            <person name="Ohme-Takagi M."/>
            <person name="Yagi M."/>
            <person name="Zeng S.J."/>
            <person name="Shen C.Y."/>
            <person name="Yeh C.M."/>
            <person name="Luo Y.B."/>
            <person name="Tsai W.C."/>
            <person name="Van de Peer Y."/>
            <person name="Liu Z.J."/>
        </authorList>
    </citation>
    <scope>NUCLEOTIDE SEQUENCE [LARGE SCALE GENOMIC DNA]</scope>
    <source>
        <tissue evidence="8">The whole plant</tissue>
    </source>
</reference>
<dbReference type="SUPFAM" id="SSF57903">
    <property type="entry name" value="FYVE/PHD zinc finger"/>
    <property type="match status" value="1"/>
</dbReference>
<dbReference type="InterPro" id="IPR011011">
    <property type="entry name" value="Znf_FYVE_PHD"/>
</dbReference>
<dbReference type="Gene3D" id="3.30.40.10">
    <property type="entry name" value="Zinc/RING finger domain, C3HC4 (zinc finger)"/>
    <property type="match status" value="1"/>
</dbReference>
<dbReference type="EMBL" id="KZ502472">
    <property type="protein sequence ID" value="PKU78163.1"/>
    <property type="molecule type" value="Genomic_DNA"/>
</dbReference>
<dbReference type="InterPro" id="IPR002404">
    <property type="entry name" value="IRS_PTB"/>
</dbReference>
<evidence type="ECO:0000256" key="4">
    <source>
        <dbReference type="PROSITE-ProRule" id="PRU00091"/>
    </source>
</evidence>
<dbReference type="Pfam" id="PF02174">
    <property type="entry name" value="IRS"/>
    <property type="match status" value="1"/>
</dbReference>
<keyword evidence="3" id="KW-0862">Zinc</keyword>
<feature type="coiled-coil region" evidence="5">
    <location>
        <begin position="428"/>
        <end position="455"/>
    </location>
</feature>
<reference evidence="8 9" key="1">
    <citation type="journal article" date="2016" name="Sci. Rep.">
        <title>The Dendrobium catenatum Lindl. genome sequence provides insights into polysaccharide synthase, floral development and adaptive evolution.</title>
        <authorList>
            <person name="Zhang G.Q."/>
            <person name="Xu Q."/>
            <person name="Bian C."/>
            <person name="Tsai W.C."/>
            <person name="Yeh C.M."/>
            <person name="Liu K.W."/>
            <person name="Yoshida K."/>
            <person name="Zhang L.S."/>
            <person name="Chang S.B."/>
            <person name="Chen F."/>
            <person name="Shi Y."/>
            <person name="Su Y.Y."/>
            <person name="Zhang Y.Q."/>
            <person name="Chen L.J."/>
            <person name="Yin Y."/>
            <person name="Lin M."/>
            <person name="Huang H."/>
            <person name="Deng H."/>
            <person name="Wang Z.W."/>
            <person name="Zhu S.L."/>
            <person name="Zhao X."/>
            <person name="Deng C."/>
            <person name="Niu S.C."/>
            <person name="Huang J."/>
            <person name="Wang M."/>
            <person name="Liu G.H."/>
            <person name="Yang H.J."/>
            <person name="Xiao X.J."/>
            <person name="Hsiao Y.Y."/>
            <person name="Wu W.L."/>
            <person name="Chen Y.Y."/>
            <person name="Mitsuda N."/>
            <person name="Ohme-Takagi M."/>
            <person name="Luo Y.B."/>
            <person name="Van de Peer Y."/>
            <person name="Liu Z.J."/>
        </authorList>
    </citation>
    <scope>NUCLEOTIDE SEQUENCE [LARGE SCALE GENOMIC DNA]</scope>
    <source>
        <tissue evidence="8">The whole plant</tissue>
    </source>
</reference>
<feature type="region of interest" description="Disordered" evidence="6">
    <location>
        <begin position="26"/>
        <end position="45"/>
    </location>
</feature>
<feature type="region of interest" description="Disordered" evidence="6">
    <location>
        <begin position="51"/>
        <end position="71"/>
    </location>
</feature>
<evidence type="ECO:0000256" key="6">
    <source>
        <dbReference type="SAM" id="MobiDB-lite"/>
    </source>
</evidence>
<dbReference type="GO" id="GO:0043130">
    <property type="term" value="F:ubiquitin binding"/>
    <property type="evidence" value="ECO:0007669"/>
    <property type="project" value="InterPro"/>
</dbReference>
<keyword evidence="8" id="KW-0808">Transferase</keyword>
<keyword evidence="5" id="KW-0175">Coiled coil</keyword>
<dbReference type="InterPro" id="IPR000306">
    <property type="entry name" value="Znf_FYVE"/>
</dbReference>
<dbReference type="SUPFAM" id="SSF50729">
    <property type="entry name" value="PH domain-like"/>
    <property type="match status" value="1"/>
</dbReference>
<proteinExistence type="predicted"/>